<comment type="similarity">
    <text evidence="1 2">Belongs to the GMC oxidoreductase family.</text>
</comment>
<dbReference type="PROSITE" id="PS00623">
    <property type="entry name" value="GMC_OXRED_1"/>
    <property type="match status" value="1"/>
</dbReference>
<organism evidence="7 8">
    <name type="scientific">Phyllosticta citribraziliensis</name>
    <dbReference type="NCBI Taxonomy" id="989973"/>
    <lineage>
        <taxon>Eukaryota</taxon>
        <taxon>Fungi</taxon>
        <taxon>Dikarya</taxon>
        <taxon>Ascomycota</taxon>
        <taxon>Pezizomycotina</taxon>
        <taxon>Dothideomycetes</taxon>
        <taxon>Dothideomycetes incertae sedis</taxon>
        <taxon>Botryosphaeriales</taxon>
        <taxon>Phyllostictaceae</taxon>
        <taxon>Phyllosticta</taxon>
    </lineage>
</organism>
<dbReference type="GeneID" id="92029467"/>
<keyword evidence="2" id="KW-0285">Flavoprotein</keyword>
<accession>A0ABR1LI95</accession>
<dbReference type="InterPro" id="IPR012132">
    <property type="entry name" value="GMC_OxRdtase"/>
</dbReference>
<feature type="region of interest" description="Disordered" evidence="3">
    <location>
        <begin position="216"/>
        <end position="246"/>
    </location>
</feature>
<gene>
    <name evidence="7" type="ORF">J3D65DRAFT_478727</name>
</gene>
<dbReference type="PROSITE" id="PS00624">
    <property type="entry name" value="GMC_OXRED_2"/>
    <property type="match status" value="1"/>
</dbReference>
<keyword evidence="2" id="KW-0274">FAD</keyword>
<dbReference type="Pfam" id="PF05199">
    <property type="entry name" value="GMC_oxred_C"/>
    <property type="match status" value="1"/>
</dbReference>
<dbReference type="PANTHER" id="PTHR11552">
    <property type="entry name" value="GLUCOSE-METHANOL-CHOLINE GMC OXIDOREDUCTASE"/>
    <property type="match status" value="1"/>
</dbReference>
<dbReference type="Proteomes" id="UP001360953">
    <property type="component" value="Unassembled WGS sequence"/>
</dbReference>
<dbReference type="RefSeq" id="XP_066653280.1">
    <property type="nucleotide sequence ID" value="XM_066796561.1"/>
</dbReference>
<name>A0ABR1LI95_9PEZI</name>
<dbReference type="InterPro" id="IPR007867">
    <property type="entry name" value="GMC_OxRtase_C"/>
</dbReference>
<evidence type="ECO:0000259" key="5">
    <source>
        <dbReference type="PROSITE" id="PS00623"/>
    </source>
</evidence>
<protein>
    <recommendedName>
        <fullName evidence="5 6">Glucose-methanol-choline oxidoreductase N-terminal domain-containing protein</fullName>
    </recommendedName>
</protein>
<feature type="signal peptide" evidence="4">
    <location>
        <begin position="1"/>
        <end position="17"/>
    </location>
</feature>
<feature type="chain" id="PRO_5046539268" description="Glucose-methanol-choline oxidoreductase N-terminal domain-containing protein" evidence="4">
    <location>
        <begin position="18"/>
        <end position="687"/>
    </location>
</feature>
<dbReference type="PANTHER" id="PTHR11552:SF115">
    <property type="entry name" value="DEHYDROGENASE XPTC-RELATED"/>
    <property type="match status" value="1"/>
</dbReference>
<comment type="caution">
    <text evidence="7">The sequence shown here is derived from an EMBL/GenBank/DDBJ whole genome shotgun (WGS) entry which is preliminary data.</text>
</comment>
<feature type="domain" description="Glucose-methanol-choline oxidoreductase N-terminal" evidence="5">
    <location>
        <begin position="114"/>
        <end position="137"/>
    </location>
</feature>
<dbReference type="Pfam" id="PF00732">
    <property type="entry name" value="GMC_oxred_N"/>
    <property type="match status" value="2"/>
</dbReference>
<evidence type="ECO:0000256" key="3">
    <source>
        <dbReference type="SAM" id="MobiDB-lite"/>
    </source>
</evidence>
<evidence type="ECO:0000313" key="8">
    <source>
        <dbReference type="Proteomes" id="UP001360953"/>
    </source>
</evidence>
<dbReference type="SUPFAM" id="SSF51905">
    <property type="entry name" value="FAD/NAD(P)-binding domain"/>
    <property type="match status" value="1"/>
</dbReference>
<dbReference type="InterPro" id="IPR000172">
    <property type="entry name" value="GMC_OxRdtase_N"/>
</dbReference>
<reference evidence="7 8" key="1">
    <citation type="submission" date="2024-04" db="EMBL/GenBank/DDBJ databases">
        <title>Phyllosticta paracitricarpa is synonymous to the EU quarantine fungus P. citricarpa based on phylogenomic analyses.</title>
        <authorList>
            <consortium name="Lawrence Berkeley National Laboratory"/>
            <person name="Van ingen-buijs V.A."/>
            <person name="Van westerhoven A.C."/>
            <person name="Haridas S."/>
            <person name="Skiadas P."/>
            <person name="Martin F."/>
            <person name="Groenewald J.Z."/>
            <person name="Crous P.W."/>
            <person name="Seidl M.F."/>
        </authorList>
    </citation>
    <scope>NUCLEOTIDE SEQUENCE [LARGE SCALE GENOMIC DNA]</scope>
    <source>
        <strain evidence="7 8">CPC 17464</strain>
    </source>
</reference>
<evidence type="ECO:0000256" key="1">
    <source>
        <dbReference type="ARBA" id="ARBA00010790"/>
    </source>
</evidence>
<keyword evidence="8" id="KW-1185">Reference proteome</keyword>
<proteinExistence type="inferred from homology"/>
<dbReference type="SUPFAM" id="SSF54373">
    <property type="entry name" value="FAD-linked reductases, C-terminal domain"/>
    <property type="match status" value="1"/>
</dbReference>
<dbReference type="Gene3D" id="3.30.560.10">
    <property type="entry name" value="Glucose Oxidase, domain 3"/>
    <property type="match status" value="2"/>
</dbReference>
<sequence>MFSQLALLLAVALPSLARPINDTLLDEYDYIIVGGGASGLTVANRLTEDSSVTVLILEAGPSDQNEEWIRVPYFMGNDPSPPAEALSGHLDYDWNFGTEEQTSLDGATRHYPLGRGIGGGTLINGFLWNRGNAGDYDEWETLGNDGWNWDNMLQYFEKNEKFATDVTASDASGYSIPATDSSVHGTSGPVNVSFQGYFYPATQNVYAALNELGVPTDSSDPNNGQSAGNSFLPMSMDPTSKTRSDARRALYDPVASRDNLYISNGQFVTKLNIENVVQPANEASVRTTSRGQGDHPGLKLNSLVNVLSKNVNIFNLMPVGSLKDLFGLRKVKRSPPRPMPKREKKEKRALPNVRITGVEYGTDAGATRQNITARREVILAAGAIHTPLLLQLSGIGDESFLSSMNVTTAVDLPGVGNNYQDHFQIATYAPYGNESFPVCESYGADSVADVSNRNEFYSSQTGPWTAGAPNGVAFPSLKSMTTNYSTIASSAQGQTSGQYLADNLDDTVIAGYEKQKALLVANLQNENRSQLEILNDNAGHLTYSVMRPFGRGQVRIRSRNPFDTPVIDPRYGSNPIDLQFFMEALRFNSRLQATDAMAELQPSESYPTAAQVADDAQLMTLIKQGIFTEYHPTGTASMLPLDLGGVVDARLKVYGTQNLRIVDGSVMPMIPAAHLQACIYGVAEKVR</sequence>
<evidence type="ECO:0000256" key="4">
    <source>
        <dbReference type="SAM" id="SignalP"/>
    </source>
</evidence>
<dbReference type="EMBL" id="JBBPEH010000009">
    <property type="protein sequence ID" value="KAK7534241.1"/>
    <property type="molecule type" value="Genomic_DNA"/>
</dbReference>
<keyword evidence="4" id="KW-0732">Signal</keyword>
<evidence type="ECO:0000256" key="2">
    <source>
        <dbReference type="RuleBase" id="RU003968"/>
    </source>
</evidence>
<evidence type="ECO:0000259" key="6">
    <source>
        <dbReference type="PROSITE" id="PS00624"/>
    </source>
</evidence>
<dbReference type="PIRSF" id="PIRSF000137">
    <property type="entry name" value="Alcohol_oxidase"/>
    <property type="match status" value="1"/>
</dbReference>
<feature type="domain" description="Glucose-methanol-choline oxidoreductase N-terminal" evidence="6">
    <location>
        <begin position="382"/>
        <end position="396"/>
    </location>
</feature>
<dbReference type="InterPro" id="IPR036188">
    <property type="entry name" value="FAD/NAD-bd_sf"/>
</dbReference>
<feature type="compositionally biased region" description="Polar residues" evidence="3">
    <location>
        <begin position="216"/>
        <end position="229"/>
    </location>
</feature>
<dbReference type="Gene3D" id="3.50.50.60">
    <property type="entry name" value="FAD/NAD(P)-binding domain"/>
    <property type="match status" value="2"/>
</dbReference>
<evidence type="ECO:0000313" key="7">
    <source>
        <dbReference type="EMBL" id="KAK7534241.1"/>
    </source>
</evidence>